<reference evidence="6 7" key="1">
    <citation type="journal article" date="2016" name="Mol. Biol. Evol.">
        <title>Genome-Wide Survey of Gut Fungi (Harpellales) Reveals the First Horizontally Transferred Ubiquitin Gene from a Mosquito Host.</title>
        <authorList>
            <person name="Wang Y."/>
            <person name="White M.M."/>
            <person name="Kvist S."/>
            <person name="Moncalvo J.M."/>
        </authorList>
    </citation>
    <scope>NUCLEOTIDE SEQUENCE [LARGE SCALE GENOMIC DNA]</scope>
    <source>
        <strain evidence="6 7">ALG-7-W6</strain>
    </source>
</reference>
<dbReference type="InterPro" id="IPR019109">
    <property type="entry name" value="MamF_MmsF"/>
</dbReference>
<protein>
    <submittedName>
        <fullName evidence="6">UPF0132 membrane protein</fullName>
    </submittedName>
</protein>
<evidence type="ECO:0000256" key="5">
    <source>
        <dbReference type="SAM" id="Phobius"/>
    </source>
</evidence>
<dbReference type="PANTHER" id="PTHR36460:SF1">
    <property type="entry name" value="UPF0132 DOMAIN PROTEIN (AFU_ORTHOLOGUE AFUA_3G10255)"/>
    <property type="match status" value="1"/>
</dbReference>
<feature type="transmembrane region" description="Helical" evidence="5">
    <location>
        <begin position="43"/>
        <end position="62"/>
    </location>
</feature>
<keyword evidence="2 5" id="KW-0812">Transmembrane</keyword>
<evidence type="ECO:0000256" key="1">
    <source>
        <dbReference type="ARBA" id="ARBA00004141"/>
    </source>
</evidence>
<dbReference type="GO" id="GO:0016020">
    <property type="term" value="C:membrane"/>
    <property type="evidence" value="ECO:0007669"/>
    <property type="project" value="UniProtKB-SubCell"/>
</dbReference>
<organism evidence="6 7">
    <name type="scientific">Smittium mucronatum</name>
    <dbReference type="NCBI Taxonomy" id="133383"/>
    <lineage>
        <taxon>Eukaryota</taxon>
        <taxon>Fungi</taxon>
        <taxon>Fungi incertae sedis</taxon>
        <taxon>Zoopagomycota</taxon>
        <taxon>Kickxellomycotina</taxon>
        <taxon>Harpellomycetes</taxon>
        <taxon>Harpellales</taxon>
        <taxon>Legeriomycetaceae</taxon>
        <taxon>Smittium</taxon>
    </lineage>
</organism>
<dbReference type="PANTHER" id="PTHR36460">
    <property type="entry name" value="UPF0132 DOMAIN PROTEIN (AFU_ORTHOLOGUE AFUA_3G10255)"/>
    <property type="match status" value="1"/>
</dbReference>
<feature type="transmembrane region" description="Helical" evidence="5">
    <location>
        <begin position="69"/>
        <end position="89"/>
    </location>
</feature>
<feature type="transmembrane region" description="Helical" evidence="5">
    <location>
        <begin position="95"/>
        <end position="113"/>
    </location>
</feature>
<comment type="subcellular location">
    <subcellularLocation>
        <location evidence="1">Membrane</location>
        <topology evidence="1">Multi-pass membrane protein</topology>
    </subcellularLocation>
</comment>
<keyword evidence="7" id="KW-1185">Reference proteome</keyword>
<accession>A0A1R0GM33</accession>
<dbReference type="OrthoDB" id="5546837at2759"/>
<sequence>MESAPQTYTPVGDGNFNGFGLPEGGGETAANQSATDLYFSEGVLSFLCYFFGVVPSVIALVYERKSEYVRFHAWQALILSVVVYVLLYLLSFSTFLTGVFAIVSFVALIYAGYKSYVDATTHELFKLPYIGNLAENQVYGLSSLPF</sequence>
<dbReference type="AlphaFoldDB" id="A0A1R0GM33"/>
<dbReference type="Pfam" id="PF09685">
    <property type="entry name" value="MamF_MmsF"/>
    <property type="match status" value="1"/>
</dbReference>
<proteinExistence type="predicted"/>
<dbReference type="Proteomes" id="UP000187455">
    <property type="component" value="Unassembled WGS sequence"/>
</dbReference>
<evidence type="ECO:0000256" key="2">
    <source>
        <dbReference type="ARBA" id="ARBA00022692"/>
    </source>
</evidence>
<evidence type="ECO:0000256" key="4">
    <source>
        <dbReference type="ARBA" id="ARBA00023136"/>
    </source>
</evidence>
<evidence type="ECO:0000313" key="7">
    <source>
        <dbReference type="Proteomes" id="UP000187455"/>
    </source>
</evidence>
<name>A0A1R0GM33_9FUNG</name>
<keyword evidence="3 5" id="KW-1133">Transmembrane helix</keyword>
<dbReference type="EMBL" id="LSSL01007506">
    <property type="protein sequence ID" value="OLY77963.1"/>
    <property type="molecule type" value="Genomic_DNA"/>
</dbReference>
<keyword evidence="4 5" id="KW-0472">Membrane</keyword>
<gene>
    <name evidence="6" type="ORF">AYI68_g7997</name>
</gene>
<evidence type="ECO:0000313" key="6">
    <source>
        <dbReference type="EMBL" id="OLY77963.1"/>
    </source>
</evidence>
<comment type="caution">
    <text evidence="6">The sequence shown here is derived from an EMBL/GenBank/DDBJ whole genome shotgun (WGS) entry which is preliminary data.</text>
</comment>
<evidence type="ECO:0000256" key="3">
    <source>
        <dbReference type="ARBA" id="ARBA00022989"/>
    </source>
</evidence>